<feature type="compositionally biased region" description="Basic and acidic residues" evidence="1">
    <location>
        <begin position="1"/>
        <end position="23"/>
    </location>
</feature>
<dbReference type="AlphaFoldDB" id="A0A1Y1HNM4"/>
<proteinExistence type="predicted"/>
<feature type="region of interest" description="Disordered" evidence="1">
    <location>
        <begin position="1"/>
        <end position="108"/>
    </location>
</feature>
<dbReference type="Proteomes" id="UP000054558">
    <property type="component" value="Unassembled WGS sequence"/>
</dbReference>
<accession>A0A1Y1HNM4</accession>
<evidence type="ECO:0000256" key="1">
    <source>
        <dbReference type="SAM" id="MobiDB-lite"/>
    </source>
</evidence>
<evidence type="ECO:0000313" key="3">
    <source>
        <dbReference type="Proteomes" id="UP000054558"/>
    </source>
</evidence>
<organism evidence="2 3">
    <name type="scientific">Klebsormidium nitens</name>
    <name type="common">Green alga</name>
    <name type="synonym">Ulothrix nitens</name>
    <dbReference type="NCBI Taxonomy" id="105231"/>
    <lineage>
        <taxon>Eukaryota</taxon>
        <taxon>Viridiplantae</taxon>
        <taxon>Streptophyta</taxon>
        <taxon>Klebsormidiophyceae</taxon>
        <taxon>Klebsormidiales</taxon>
        <taxon>Klebsormidiaceae</taxon>
        <taxon>Klebsormidium</taxon>
    </lineage>
</organism>
<protein>
    <recommendedName>
        <fullName evidence="4">Hyaluronan/mRNA-binding protein domain-containing protein</fullName>
    </recommendedName>
</protein>
<evidence type="ECO:0000313" key="2">
    <source>
        <dbReference type="EMBL" id="GAQ79633.1"/>
    </source>
</evidence>
<sequence>MPLGEHVKEVKIKRGEERLDRRSGTGHRHSGTGFPDGPRKGGVHGWGVPGEEEMRPVVEVLDKNDPNYEPNEGAAHQERGVPPVEEARNETGQPPSPVEKQIRKVTLE</sequence>
<feature type="compositionally biased region" description="Basic and acidic residues" evidence="1">
    <location>
        <begin position="52"/>
        <end position="66"/>
    </location>
</feature>
<gene>
    <name evidence="2" type="ORF">KFL_000340360</name>
</gene>
<feature type="compositionally biased region" description="Basic and acidic residues" evidence="1">
    <location>
        <begin position="75"/>
        <end position="89"/>
    </location>
</feature>
<dbReference type="EMBL" id="DF236983">
    <property type="protein sequence ID" value="GAQ79633.1"/>
    <property type="molecule type" value="Genomic_DNA"/>
</dbReference>
<name>A0A1Y1HNM4_KLENI</name>
<evidence type="ECO:0008006" key="4">
    <source>
        <dbReference type="Google" id="ProtNLM"/>
    </source>
</evidence>
<reference evidence="2 3" key="1">
    <citation type="journal article" date="2014" name="Nat. Commun.">
        <title>Klebsormidium flaccidum genome reveals primary factors for plant terrestrial adaptation.</title>
        <authorList>
            <person name="Hori K."/>
            <person name="Maruyama F."/>
            <person name="Fujisawa T."/>
            <person name="Togashi T."/>
            <person name="Yamamoto N."/>
            <person name="Seo M."/>
            <person name="Sato S."/>
            <person name="Yamada T."/>
            <person name="Mori H."/>
            <person name="Tajima N."/>
            <person name="Moriyama T."/>
            <person name="Ikeuchi M."/>
            <person name="Watanabe M."/>
            <person name="Wada H."/>
            <person name="Kobayashi K."/>
            <person name="Saito M."/>
            <person name="Masuda T."/>
            <person name="Sasaki-Sekimoto Y."/>
            <person name="Mashiguchi K."/>
            <person name="Awai K."/>
            <person name="Shimojima M."/>
            <person name="Masuda S."/>
            <person name="Iwai M."/>
            <person name="Nobusawa T."/>
            <person name="Narise T."/>
            <person name="Kondo S."/>
            <person name="Saito H."/>
            <person name="Sato R."/>
            <person name="Murakawa M."/>
            <person name="Ihara Y."/>
            <person name="Oshima-Yamada Y."/>
            <person name="Ohtaka K."/>
            <person name="Satoh M."/>
            <person name="Sonobe K."/>
            <person name="Ishii M."/>
            <person name="Ohtani R."/>
            <person name="Kanamori-Sato M."/>
            <person name="Honoki R."/>
            <person name="Miyazaki D."/>
            <person name="Mochizuki H."/>
            <person name="Umetsu J."/>
            <person name="Higashi K."/>
            <person name="Shibata D."/>
            <person name="Kamiya Y."/>
            <person name="Sato N."/>
            <person name="Nakamura Y."/>
            <person name="Tabata S."/>
            <person name="Ida S."/>
            <person name="Kurokawa K."/>
            <person name="Ohta H."/>
        </authorList>
    </citation>
    <scope>NUCLEOTIDE SEQUENCE [LARGE SCALE GENOMIC DNA]</scope>
    <source>
        <strain evidence="2 3">NIES-2285</strain>
    </source>
</reference>
<dbReference type="OrthoDB" id="1899413at2759"/>
<keyword evidence="3" id="KW-1185">Reference proteome</keyword>